<protein>
    <submittedName>
        <fullName evidence="1">Uncharacterized protein</fullName>
    </submittedName>
</protein>
<comment type="caution">
    <text evidence="1">The sequence shown here is derived from an EMBL/GenBank/DDBJ whole genome shotgun (WGS) entry which is preliminary data.</text>
</comment>
<dbReference type="EMBL" id="JANAKD010000150">
    <property type="protein sequence ID" value="KAJ3496940.1"/>
    <property type="molecule type" value="Genomic_DNA"/>
</dbReference>
<evidence type="ECO:0000313" key="2">
    <source>
        <dbReference type="Proteomes" id="UP001148737"/>
    </source>
</evidence>
<name>A0ACC1R373_9HYPO</name>
<accession>A0ACC1R373</accession>
<gene>
    <name evidence="1" type="ORF">NLG97_g2287</name>
</gene>
<organism evidence="1 2">
    <name type="scientific">Lecanicillium saksenae</name>
    <dbReference type="NCBI Taxonomy" id="468837"/>
    <lineage>
        <taxon>Eukaryota</taxon>
        <taxon>Fungi</taxon>
        <taxon>Dikarya</taxon>
        <taxon>Ascomycota</taxon>
        <taxon>Pezizomycotina</taxon>
        <taxon>Sordariomycetes</taxon>
        <taxon>Hypocreomycetidae</taxon>
        <taxon>Hypocreales</taxon>
        <taxon>Cordycipitaceae</taxon>
        <taxon>Lecanicillium</taxon>
    </lineage>
</organism>
<evidence type="ECO:0000313" key="1">
    <source>
        <dbReference type="EMBL" id="KAJ3496940.1"/>
    </source>
</evidence>
<keyword evidence="2" id="KW-1185">Reference proteome</keyword>
<reference evidence="1" key="1">
    <citation type="submission" date="2022-07" db="EMBL/GenBank/DDBJ databases">
        <title>Genome Sequence of Lecanicillium saksenae.</title>
        <authorList>
            <person name="Buettner E."/>
        </authorList>
    </citation>
    <scope>NUCLEOTIDE SEQUENCE</scope>
    <source>
        <strain evidence="1">VT-O1</strain>
    </source>
</reference>
<dbReference type="Proteomes" id="UP001148737">
    <property type="component" value="Unassembled WGS sequence"/>
</dbReference>
<proteinExistence type="predicted"/>
<sequence length="315" mass="32664">MRVLAKITLTSLAIRGVFSDIINFHHKVIENVVINVKNDIVALDSAVKSFSGDKAPVVAAAERLVATIKSGTTTVDGAPELSTSDMFSLQDPISSLIEAGFSLADYLKSRRADIESASLCEVVHQLVAEINTASQALINSVIQKFPRLDQSFATDLSAGLINELDQTQDDFTTTHCKNSSGGELRTTKASSPVDQIPSTSTTAVIHSTSDTGARTTVASSSTVHSTSDTGARTTVASSTTVHSTFASSSTSVTSPSVIHSPPTSRSTTGTANSTTTSTAGQPVTTTPTGPSTHVAVSRFGLAGATLVMMFALTAL</sequence>